<dbReference type="GO" id="GO:0016846">
    <property type="term" value="F:carbon-sulfur lyase activity"/>
    <property type="evidence" value="ECO:0007669"/>
    <property type="project" value="InterPro"/>
</dbReference>
<comment type="caution">
    <text evidence="2">The sequence shown here is derived from an EMBL/GenBank/DDBJ whole genome shotgun (WGS) entry which is preliminary data.</text>
</comment>
<dbReference type="InterPro" id="IPR006948">
    <property type="entry name" value="Alliinase_C"/>
</dbReference>
<dbReference type="Proteomes" id="UP001371456">
    <property type="component" value="Unassembled WGS sequence"/>
</dbReference>
<dbReference type="EMBL" id="JBANQN010000001">
    <property type="protein sequence ID" value="KAK6803125.1"/>
    <property type="molecule type" value="Genomic_DNA"/>
</dbReference>
<proteinExistence type="predicted"/>
<evidence type="ECO:0000313" key="2">
    <source>
        <dbReference type="EMBL" id="KAK6803125.1"/>
    </source>
</evidence>
<name>A0AAN8UBK0_SOLBU</name>
<gene>
    <name evidence="2" type="ORF">RDI58_000909</name>
</gene>
<feature type="domain" description="Alliinase C-terminal" evidence="1">
    <location>
        <begin position="36"/>
        <end position="72"/>
    </location>
</feature>
<organism evidence="2 3">
    <name type="scientific">Solanum bulbocastanum</name>
    <name type="common">Wild potato</name>
    <dbReference type="NCBI Taxonomy" id="147425"/>
    <lineage>
        <taxon>Eukaryota</taxon>
        <taxon>Viridiplantae</taxon>
        <taxon>Streptophyta</taxon>
        <taxon>Embryophyta</taxon>
        <taxon>Tracheophyta</taxon>
        <taxon>Spermatophyta</taxon>
        <taxon>Magnoliopsida</taxon>
        <taxon>eudicotyledons</taxon>
        <taxon>Gunneridae</taxon>
        <taxon>Pentapetalae</taxon>
        <taxon>asterids</taxon>
        <taxon>lamiids</taxon>
        <taxon>Solanales</taxon>
        <taxon>Solanaceae</taxon>
        <taxon>Solanoideae</taxon>
        <taxon>Solaneae</taxon>
        <taxon>Solanum</taxon>
    </lineage>
</organism>
<reference evidence="2 3" key="1">
    <citation type="submission" date="2024-02" db="EMBL/GenBank/DDBJ databases">
        <title>de novo genome assembly of Solanum bulbocastanum strain 11H21.</title>
        <authorList>
            <person name="Hosaka A.J."/>
        </authorList>
    </citation>
    <scope>NUCLEOTIDE SEQUENCE [LARGE SCALE GENOMIC DNA]</scope>
    <source>
        <tissue evidence="2">Young leaves</tissue>
    </source>
</reference>
<evidence type="ECO:0000313" key="3">
    <source>
        <dbReference type="Proteomes" id="UP001371456"/>
    </source>
</evidence>
<evidence type="ECO:0000259" key="1">
    <source>
        <dbReference type="Pfam" id="PF04864"/>
    </source>
</evidence>
<keyword evidence="3" id="KW-1185">Reference proteome</keyword>
<dbReference type="AlphaFoldDB" id="A0AAN8UBK0"/>
<dbReference type="Pfam" id="PF04864">
    <property type="entry name" value="Alliinase_C"/>
    <property type="match status" value="1"/>
</dbReference>
<protein>
    <recommendedName>
        <fullName evidence="1">Alliinase C-terminal domain-containing protein</fullName>
    </recommendedName>
</protein>
<sequence length="73" mass="7706">MSGTDGCLVKCSSFPCGTLKNDTRDTSPTIVLDLTTQMAGDAKTFGKYGPYIEFIISLNNSDGIIREPVVSGG</sequence>
<accession>A0AAN8UBK0</accession>